<dbReference type="InterPro" id="IPR036423">
    <property type="entry name" value="SOD-like_Cu/Zn_dom_sf"/>
</dbReference>
<dbReference type="SUPFAM" id="SSF49329">
    <property type="entry name" value="Cu,Zn superoxide dismutase-like"/>
    <property type="match status" value="1"/>
</dbReference>
<dbReference type="PROSITE" id="PS51257">
    <property type="entry name" value="PROKAR_LIPOPROTEIN"/>
    <property type="match status" value="1"/>
</dbReference>
<reference evidence="4 5" key="1">
    <citation type="submission" date="2016-10" db="EMBL/GenBank/DDBJ databases">
        <authorList>
            <person name="de Groot N.N."/>
        </authorList>
    </citation>
    <scope>NUCLEOTIDE SEQUENCE [LARGE SCALE GENOMIC DNA]</scope>
    <source>
        <strain evidence="4 5">DSM 27630</strain>
    </source>
</reference>
<dbReference type="EMBL" id="FOQE01000026">
    <property type="protein sequence ID" value="SFH80338.1"/>
    <property type="molecule type" value="Genomic_DNA"/>
</dbReference>
<keyword evidence="2" id="KW-0732">Signal</keyword>
<sequence length="194" mass="20792">MKKRCKIILLMSLIGIIAGCKQPVDEANSNTDEQVAKNVATQQTSNELMERQQEVVEVMLVNREGTTIGTATLMEQGKGILVTLSASGLPAGEHSIAVHQSGQIDRPDFAAIGPLLPAGKNEVAGRTSKIQVKEDGTVKTEWLLKEVTLEADSDHTLAVTEGTSLVIHEQTPDEVTTDPDSYLAVGVIYAADQQ</sequence>
<organism evidence="4 5">
    <name type="scientific">Pisciglobus halotolerans</name>
    <dbReference type="NCBI Taxonomy" id="745365"/>
    <lineage>
        <taxon>Bacteria</taxon>
        <taxon>Bacillati</taxon>
        <taxon>Bacillota</taxon>
        <taxon>Bacilli</taxon>
        <taxon>Lactobacillales</taxon>
        <taxon>Carnobacteriaceae</taxon>
    </lineage>
</organism>
<accession>A0A1I3D131</accession>
<dbReference type="Pfam" id="PF00080">
    <property type="entry name" value="Sod_Cu"/>
    <property type="match status" value="1"/>
</dbReference>
<feature type="signal peptide" evidence="2">
    <location>
        <begin position="1"/>
        <end position="21"/>
    </location>
</feature>
<dbReference type="GO" id="GO:0006801">
    <property type="term" value="P:superoxide metabolic process"/>
    <property type="evidence" value="ECO:0007669"/>
    <property type="project" value="InterPro"/>
</dbReference>
<evidence type="ECO:0000256" key="2">
    <source>
        <dbReference type="SAM" id="SignalP"/>
    </source>
</evidence>
<dbReference type="GO" id="GO:0046872">
    <property type="term" value="F:metal ion binding"/>
    <property type="evidence" value="ECO:0007669"/>
    <property type="project" value="InterPro"/>
</dbReference>
<evidence type="ECO:0000313" key="5">
    <source>
        <dbReference type="Proteomes" id="UP000198668"/>
    </source>
</evidence>
<dbReference type="Gene3D" id="2.60.40.200">
    <property type="entry name" value="Superoxide dismutase, copper/zinc binding domain"/>
    <property type="match status" value="1"/>
</dbReference>
<evidence type="ECO:0000313" key="4">
    <source>
        <dbReference type="EMBL" id="SFH80338.1"/>
    </source>
</evidence>
<evidence type="ECO:0000259" key="3">
    <source>
        <dbReference type="Pfam" id="PF00080"/>
    </source>
</evidence>
<protein>
    <submittedName>
        <fullName evidence="4">Superoxide dismutase, Cu-Zn family</fullName>
    </submittedName>
</protein>
<dbReference type="AlphaFoldDB" id="A0A1I3D131"/>
<feature type="domain" description="Superoxide dismutase copper/zinc binding" evidence="3">
    <location>
        <begin position="69"/>
        <end position="188"/>
    </location>
</feature>
<dbReference type="OrthoDB" id="9792957at2"/>
<dbReference type="RefSeq" id="WP_081981937.1">
    <property type="nucleotide sequence ID" value="NZ_FOQE01000026.1"/>
</dbReference>
<dbReference type="Proteomes" id="UP000198668">
    <property type="component" value="Unassembled WGS sequence"/>
</dbReference>
<dbReference type="InterPro" id="IPR001424">
    <property type="entry name" value="SOD_Cu_Zn_dom"/>
</dbReference>
<comment type="similarity">
    <text evidence="1">Belongs to the Cu-Zn superoxide dismutase family.</text>
</comment>
<gene>
    <name evidence="4" type="ORF">SAMN04489868_12629</name>
</gene>
<proteinExistence type="inferred from homology"/>
<name>A0A1I3D131_9LACT</name>
<feature type="chain" id="PRO_5038654544" evidence="2">
    <location>
        <begin position="22"/>
        <end position="194"/>
    </location>
</feature>
<evidence type="ECO:0000256" key="1">
    <source>
        <dbReference type="ARBA" id="ARBA00010457"/>
    </source>
</evidence>
<keyword evidence="5" id="KW-1185">Reference proteome</keyword>